<dbReference type="Pfam" id="PF00520">
    <property type="entry name" value="Ion_trans"/>
    <property type="match status" value="2"/>
</dbReference>
<dbReference type="InterPro" id="IPR027359">
    <property type="entry name" value="Volt_channel_dom_sf"/>
</dbReference>
<feature type="transmembrane region" description="Helical" evidence="9">
    <location>
        <begin position="474"/>
        <end position="491"/>
    </location>
</feature>
<evidence type="ECO:0000256" key="5">
    <source>
        <dbReference type="ARBA" id="ARBA00022837"/>
    </source>
</evidence>
<feature type="region of interest" description="Disordered" evidence="8">
    <location>
        <begin position="372"/>
        <end position="393"/>
    </location>
</feature>
<comment type="caution">
    <text evidence="11">The sequence shown here is derived from an EMBL/GenBank/DDBJ whole genome shotgun (WGS) entry which is preliminary data.</text>
</comment>
<feature type="region of interest" description="Disordered" evidence="8">
    <location>
        <begin position="811"/>
        <end position="850"/>
    </location>
</feature>
<evidence type="ECO:0000313" key="12">
    <source>
        <dbReference type="Proteomes" id="UP001165065"/>
    </source>
</evidence>
<accession>A0A9W7FYE1</accession>
<feature type="domain" description="EF-hand" evidence="10">
    <location>
        <begin position="776"/>
        <end position="811"/>
    </location>
</feature>
<feature type="compositionally biased region" description="Polar residues" evidence="8">
    <location>
        <begin position="836"/>
        <end position="850"/>
    </location>
</feature>
<dbReference type="InterPro" id="IPR043203">
    <property type="entry name" value="VGCC_Ca_Na"/>
</dbReference>
<dbReference type="PANTHER" id="PTHR10037:SF62">
    <property type="entry name" value="SODIUM CHANNEL PROTEIN 60E"/>
    <property type="match status" value="1"/>
</dbReference>
<dbReference type="GO" id="GO:0001518">
    <property type="term" value="C:voltage-gated sodium channel complex"/>
    <property type="evidence" value="ECO:0007669"/>
    <property type="project" value="TreeGrafter"/>
</dbReference>
<dbReference type="FunFam" id="1.10.238.10:FF:000178">
    <property type="entry name" value="Calmodulin-2 A"/>
    <property type="match status" value="1"/>
</dbReference>
<feature type="transmembrane region" description="Helical" evidence="9">
    <location>
        <begin position="199"/>
        <end position="232"/>
    </location>
</feature>
<dbReference type="CDD" id="cd00051">
    <property type="entry name" value="EFh"/>
    <property type="match status" value="1"/>
</dbReference>
<dbReference type="InterPro" id="IPR018247">
    <property type="entry name" value="EF_Hand_1_Ca_BS"/>
</dbReference>
<sequence length="927" mass="104483">MYDFLSLCPLLPLTRRAAEQHKKDKKRDSKIDVISQEDLDALQKKMDEEEPDKWRDPECANNPISRGWMTLSQKIKAFAYGERFGYFILGCIVVAGVLVGMQTYPGMETNKAVTTTDTIILYIFTAETGLKILSEGFAFPAFWFGPEWKWNNFDFFIVVACYLPASLFSGGEPPVALLRLLRLARLVKIFKKVPQLQMIVMGLAGGIKSIGYIVILLLLVFYLYAIVGITIFRTNDPWHYRDLQTTMLTLFRASTLEDWTDIMYISIFGCDQYSSIYLSPESWTPDNKNEWCQMPEKNQILSPFFWVSFIIVSALVMLSLFIGAVTMSMTESMEQMKEEQEEATRLRMKEKQMLKMQAQKEEFRRNSTLKEEEMKKAKENAAKGIKGEETKLEEEGKKGPRFSVLGALGFGSNEEEKAQEQTQMTNLLANIWDGADLDALVSRVQNEAVTGSPARVTWWHLSLFMKSIAEDSKFQNFIIFVILVAGTMVGIQTDKEFDKEHKATLDFIDGWILNIFIGEIVIKLIAEDVYPLRFFISGWNCFDFLIVVGSLALAGTSSGGMMQMLRLLRLLRVLKLVKAFPQLQVIVNALMMGLSSIGFIGIILLLVFYMCAILGMMLFQENDPWHFGSLQVAMLTLFRASTLEDWTDLMYINMYSCSVYGYSGWMEPLCIKPYPLNGGTYWIAGLFFIFFTLIGALVLLTLFIGVVTTSMDEAQEEQNREKEIQDNIKEIQTNEGLTDEEVETFLKVFDMLDLDGGGTIEEEELRVGLQSVGKDPTDAEMQQMMHDVDEDDSGEIDPAEFLQFMVNMRNEDRKNTGSGHDDLSVSERSLGESHTPETLSPNRSLSPMMSFGNTGIPAPAGGRMMTSLQVSALTPIKTAATIGAEANFGLPVLQSPTNENWLEMSLDMGRSRRKLPALGSAKVGISG</sequence>
<keyword evidence="12" id="KW-1185">Reference proteome</keyword>
<feature type="transmembrane region" description="Helical" evidence="9">
    <location>
        <begin position="84"/>
        <end position="107"/>
    </location>
</feature>
<dbReference type="PROSITE" id="PS00018">
    <property type="entry name" value="EF_HAND_1"/>
    <property type="match status" value="2"/>
</dbReference>
<keyword evidence="7 9" id="KW-0472">Membrane</keyword>
<dbReference type="OrthoDB" id="416585at2759"/>
<keyword evidence="4" id="KW-0677">Repeat</keyword>
<dbReference type="GO" id="GO:0005248">
    <property type="term" value="F:voltage-gated sodium channel activity"/>
    <property type="evidence" value="ECO:0007669"/>
    <property type="project" value="TreeGrafter"/>
</dbReference>
<comment type="subcellular location">
    <subcellularLocation>
        <location evidence="1">Membrane</location>
        <topology evidence="1">Multi-pass membrane protein</topology>
    </subcellularLocation>
</comment>
<name>A0A9W7FYE1_9STRA</name>
<proteinExistence type="inferred from homology"/>
<dbReference type="GO" id="GO:0043226">
    <property type="term" value="C:organelle"/>
    <property type="evidence" value="ECO:0007669"/>
    <property type="project" value="UniProtKB-ARBA"/>
</dbReference>
<evidence type="ECO:0000256" key="2">
    <source>
        <dbReference type="ARBA" id="ARBA00005253"/>
    </source>
</evidence>
<evidence type="ECO:0000256" key="7">
    <source>
        <dbReference type="ARBA" id="ARBA00023136"/>
    </source>
</evidence>
<dbReference type="SUPFAM" id="SSF47473">
    <property type="entry name" value="EF-hand"/>
    <property type="match status" value="1"/>
</dbReference>
<evidence type="ECO:0000256" key="6">
    <source>
        <dbReference type="ARBA" id="ARBA00022989"/>
    </source>
</evidence>
<organism evidence="11 12">
    <name type="scientific">Triparma columacea</name>
    <dbReference type="NCBI Taxonomy" id="722753"/>
    <lineage>
        <taxon>Eukaryota</taxon>
        <taxon>Sar</taxon>
        <taxon>Stramenopiles</taxon>
        <taxon>Ochrophyta</taxon>
        <taxon>Bolidophyceae</taxon>
        <taxon>Parmales</taxon>
        <taxon>Triparmaceae</taxon>
        <taxon>Triparma</taxon>
    </lineage>
</organism>
<feature type="transmembrane region" description="Helical" evidence="9">
    <location>
        <begin position="155"/>
        <end position="178"/>
    </location>
</feature>
<evidence type="ECO:0000256" key="9">
    <source>
        <dbReference type="SAM" id="Phobius"/>
    </source>
</evidence>
<evidence type="ECO:0000259" key="10">
    <source>
        <dbReference type="PROSITE" id="PS50222"/>
    </source>
</evidence>
<dbReference type="PANTHER" id="PTHR10037">
    <property type="entry name" value="VOLTAGE-GATED CATION CHANNEL CALCIUM AND SODIUM"/>
    <property type="match status" value="1"/>
</dbReference>
<evidence type="ECO:0000256" key="1">
    <source>
        <dbReference type="ARBA" id="ARBA00004141"/>
    </source>
</evidence>
<evidence type="ECO:0000313" key="11">
    <source>
        <dbReference type="EMBL" id="GMI27380.1"/>
    </source>
</evidence>
<dbReference type="PROSITE" id="PS50222">
    <property type="entry name" value="EF_HAND_2"/>
    <property type="match status" value="2"/>
</dbReference>
<dbReference type="EMBL" id="BRYA01000644">
    <property type="protein sequence ID" value="GMI27380.1"/>
    <property type="molecule type" value="Genomic_DNA"/>
</dbReference>
<reference evidence="12" key="1">
    <citation type="journal article" date="2023" name="Commun. Biol.">
        <title>Genome analysis of Parmales, the sister group of diatoms, reveals the evolutionary specialization of diatoms from phago-mixotrophs to photoautotrophs.</title>
        <authorList>
            <person name="Ban H."/>
            <person name="Sato S."/>
            <person name="Yoshikawa S."/>
            <person name="Yamada K."/>
            <person name="Nakamura Y."/>
            <person name="Ichinomiya M."/>
            <person name="Sato N."/>
            <person name="Blanc-Mathieu R."/>
            <person name="Endo H."/>
            <person name="Kuwata A."/>
            <person name="Ogata H."/>
        </authorList>
    </citation>
    <scope>NUCLEOTIDE SEQUENCE [LARGE SCALE GENOMIC DNA]</scope>
</reference>
<feature type="transmembrane region" description="Helical" evidence="9">
    <location>
        <begin position="119"/>
        <end position="143"/>
    </location>
</feature>
<dbReference type="InterPro" id="IPR002048">
    <property type="entry name" value="EF_hand_dom"/>
</dbReference>
<evidence type="ECO:0000256" key="4">
    <source>
        <dbReference type="ARBA" id="ARBA00022737"/>
    </source>
</evidence>
<protein>
    <recommendedName>
        <fullName evidence="10">EF-hand domain-containing protein</fullName>
    </recommendedName>
</protein>
<feature type="transmembrane region" description="Helical" evidence="9">
    <location>
        <begin position="585"/>
        <end position="612"/>
    </location>
</feature>
<evidence type="ECO:0000256" key="3">
    <source>
        <dbReference type="ARBA" id="ARBA00022692"/>
    </source>
</evidence>
<dbReference type="InterPro" id="IPR005821">
    <property type="entry name" value="Ion_trans_dom"/>
</dbReference>
<dbReference type="Gene3D" id="1.10.287.70">
    <property type="match status" value="2"/>
</dbReference>
<feature type="transmembrane region" description="Helical" evidence="9">
    <location>
        <begin position="304"/>
        <end position="327"/>
    </location>
</feature>
<keyword evidence="5" id="KW-0106">Calcium</keyword>
<dbReference type="Pfam" id="PF13499">
    <property type="entry name" value="EF-hand_7"/>
    <property type="match status" value="1"/>
</dbReference>
<dbReference type="GO" id="GO:0005509">
    <property type="term" value="F:calcium ion binding"/>
    <property type="evidence" value="ECO:0007669"/>
    <property type="project" value="InterPro"/>
</dbReference>
<comment type="similarity">
    <text evidence="2">Belongs to the centrin family.</text>
</comment>
<evidence type="ECO:0000256" key="8">
    <source>
        <dbReference type="SAM" id="MobiDB-lite"/>
    </source>
</evidence>
<dbReference type="SMART" id="SM00054">
    <property type="entry name" value="EFh"/>
    <property type="match status" value="2"/>
</dbReference>
<dbReference type="Gene3D" id="1.10.238.10">
    <property type="entry name" value="EF-hand"/>
    <property type="match status" value="1"/>
</dbReference>
<dbReference type="InterPro" id="IPR011992">
    <property type="entry name" value="EF-hand-dom_pair"/>
</dbReference>
<keyword evidence="3 9" id="KW-0812">Transmembrane</keyword>
<keyword evidence="6 9" id="KW-1133">Transmembrane helix</keyword>
<dbReference type="AlphaFoldDB" id="A0A9W7FYE1"/>
<feature type="compositionally biased region" description="Basic and acidic residues" evidence="8">
    <location>
        <begin position="811"/>
        <end position="835"/>
    </location>
</feature>
<feature type="transmembrane region" description="Helical" evidence="9">
    <location>
        <begin position="681"/>
        <end position="707"/>
    </location>
</feature>
<dbReference type="Proteomes" id="UP001165065">
    <property type="component" value="Unassembled WGS sequence"/>
</dbReference>
<gene>
    <name evidence="11" type="ORF">TrCOL_g3585</name>
</gene>
<dbReference type="Gene3D" id="1.20.120.350">
    <property type="entry name" value="Voltage-gated potassium channels. Chain C"/>
    <property type="match status" value="2"/>
</dbReference>
<feature type="domain" description="EF-hand" evidence="10">
    <location>
        <begin position="740"/>
        <end position="775"/>
    </location>
</feature>
<dbReference type="SUPFAM" id="SSF81324">
    <property type="entry name" value="Voltage-gated potassium channels"/>
    <property type="match status" value="2"/>
</dbReference>
<feature type="transmembrane region" description="Helical" evidence="9">
    <location>
        <begin position="542"/>
        <end position="565"/>
    </location>
</feature>